<dbReference type="RefSeq" id="WP_072553937.1">
    <property type="nucleotide sequence ID" value="NZ_CP018153.1"/>
</dbReference>
<dbReference type="Proteomes" id="UP000182510">
    <property type="component" value="Chromosome"/>
</dbReference>
<keyword evidence="3" id="KW-1185">Reference proteome</keyword>
<organism evidence="2 3">
    <name type="scientific">Christiangramia salexigens</name>
    <dbReference type="NCBI Taxonomy" id="1913577"/>
    <lineage>
        <taxon>Bacteria</taxon>
        <taxon>Pseudomonadati</taxon>
        <taxon>Bacteroidota</taxon>
        <taxon>Flavobacteriia</taxon>
        <taxon>Flavobacteriales</taxon>
        <taxon>Flavobacteriaceae</taxon>
        <taxon>Christiangramia</taxon>
    </lineage>
</organism>
<dbReference type="STRING" id="1913577.LPB144_12895"/>
<reference evidence="2 3" key="1">
    <citation type="submission" date="2016-11" db="EMBL/GenBank/DDBJ databases">
        <title>Gramella sp. LPB0144 isolated from marine environment.</title>
        <authorList>
            <person name="Kim E."/>
            <person name="Yi H."/>
        </authorList>
    </citation>
    <scope>NUCLEOTIDE SEQUENCE [LARGE SCALE GENOMIC DNA]</scope>
    <source>
        <strain evidence="2 3">LPB0144</strain>
    </source>
</reference>
<keyword evidence="1" id="KW-0732">Signal</keyword>
<dbReference type="AlphaFoldDB" id="A0A1L3J7Z5"/>
<feature type="signal peptide" evidence="1">
    <location>
        <begin position="1"/>
        <end position="21"/>
    </location>
</feature>
<dbReference type="KEGG" id="grl:LPB144_12895"/>
<proteinExistence type="predicted"/>
<feature type="chain" id="PRO_5012566463" evidence="1">
    <location>
        <begin position="22"/>
        <end position="204"/>
    </location>
</feature>
<protein>
    <submittedName>
        <fullName evidence="2">Uncharacterized protein</fullName>
    </submittedName>
</protein>
<dbReference type="OrthoDB" id="1488818at2"/>
<evidence type="ECO:0000256" key="1">
    <source>
        <dbReference type="SAM" id="SignalP"/>
    </source>
</evidence>
<gene>
    <name evidence="2" type="ORF">LPB144_12895</name>
</gene>
<dbReference type="EMBL" id="CP018153">
    <property type="protein sequence ID" value="APG61247.1"/>
    <property type="molecule type" value="Genomic_DNA"/>
</dbReference>
<evidence type="ECO:0000313" key="3">
    <source>
        <dbReference type="Proteomes" id="UP000182510"/>
    </source>
</evidence>
<sequence>MRGNHFFILTLILCLFSVVSAIGQGSVCEDIEPFCAGSERLTFPNSNFTNTTQQTGEFGPDYACLDEQPYPSWFYLQVEDEGDLQFRISQYANEDLSGAPLDVDFVIWGPFEKGDDFCTAASLSSENIVDCSYLPDAVETMTITGASANAVYVVVITNFEENPGFISLQQISGDGSTDCSILGEGLGEDISVCGEEEYSGWYDR</sequence>
<evidence type="ECO:0000313" key="2">
    <source>
        <dbReference type="EMBL" id="APG61247.1"/>
    </source>
</evidence>
<name>A0A1L3J7Z5_9FLAO</name>
<accession>A0A1L3J7Z5</accession>